<name>A0A3S4YLZ3_9FIRM</name>
<dbReference type="SUPFAM" id="SSF46785">
    <property type="entry name" value="Winged helix' DNA-binding domain"/>
    <property type="match status" value="1"/>
</dbReference>
<evidence type="ECO:0000259" key="1">
    <source>
        <dbReference type="PROSITE" id="PS50995"/>
    </source>
</evidence>
<dbReference type="Pfam" id="PF01047">
    <property type="entry name" value="MarR"/>
    <property type="match status" value="1"/>
</dbReference>
<dbReference type="InterPro" id="IPR039422">
    <property type="entry name" value="MarR/SlyA-like"/>
</dbReference>
<evidence type="ECO:0000313" key="3">
    <source>
        <dbReference type="Proteomes" id="UP000269544"/>
    </source>
</evidence>
<dbReference type="GO" id="GO:0006950">
    <property type="term" value="P:response to stress"/>
    <property type="evidence" value="ECO:0007669"/>
    <property type="project" value="TreeGrafter"/>
</dbReference>
<dbReference type="PANTHER" id="PTHR33164">
    <property type="entry name" value="TRANSCRIPTIONAL REGULATOR, MARR FAMILY"/>
    <property type="match status" value="1"/>
</dbReference>
<dbReference type="InterPro" id="IPR000835">
    <property type="entry name" value="HTH_MarR-typ"/>
</dbReference>
<dbReference type="SMART" id="SM00347">
    <property type="entry name" value="HTH_MARR"/>
    <property type="match status" value="1"/>
</dbReference>
<dbReference type="InterPro" id="IPR036390">
    <property type="entry name" value="WH_DNA-bd_sf"/>
</dbReference>
<dbReference type="PROSITE" id="PS50995">
    <property type="entry name" value="HTH_MARR_2"/>
    <property type="match status" value="1"/>
</dbReference>
<dbReference type="InterPro" id="IPR036388">
    <property type="entry name" value="WH-like_DNA-bd_sf"/>
</dbReference>
<accession>A0A3S4YLZ3</accession>
<dbReference type="KEGG" id="piv:NCTC13079_01573"/>
<proteinExistence type="predicted"/>
<dbReference type="AlphaFoldDB" id="A0A3S4YLZ3"/>
<organism evidence="2 3">
    <name type="scientific">Aedoeadaptatus ivorii</name>
    <dbReference type="NCBI Taxonomy" id="54006"/>
    <lineage>
        <taxon>Bacteria</taxon>
        <taxon>Bacillati</taxon>
        <taxon>Bacillota</taxon>
        <taxon>Tissierellia</taxon>
        <taxon>Tissierellales</taxon>
        <taxon>Peptoniphilaceae</taxon>
        <taxon>Aedoeadaptatus</taxon>
    </lineage>
</organism>
<feature type="domain" description="HTH marR-type" evidence="1">
    <location>
        <begin position="1"/>
        <end position="139"/>
    </location>
</feature>
<dbReference type="Proteomes" id="UP000269544">
    <property type="component" value="Chromosome"/>
</dbReference>
<dbReference type="OrthoDB" id="9806864at2"/>
<dbReference type="Gene3D" id="1.10.10.10">
    <property type="entry name" value="Winged helix-like DNA-binding domain superfamily/Winged helix DNA-binding domain"/>
    <property type="match status" value="1"/>
</dbReference>
<keyword evidence="3" id="KW-1185">Reference proteome</keyword>
<dbReference type="GO" id="GO:0003700">
    <property type="term" value="F:DNA-binding transcription factor activity"/>
    <property type="evidence" value="ECO:0007669"/>
    <property type="project" value="InterPro"/>
</dbReference>
<protein>
    <submittedName>
        <fullName evidence="2">Transcriptional repressor MprA</fullName>
    </submittedName>
</protein>
<evidence type="ECO:0000313" key="2">
    <source>
        <dbReference type="EMBL" id="VEJ36367.1"/>
    </source>
</evidence>
<dbReference type="RefSeq" id="WP_126466253.1">
    <property type="nucleotide sequence ID" value="NZ_JAUSWF010000005.1"/>
</dbReference>
<reference evidence="2 3" key="1">
    <citation type="submission" date="2018-12" db="EMBL/GenBank/DDBJ databases">
        <authorList>
            <consortium name="Pathogen Informatics"/>
        </authorList>
    </citation>
    <scope>NUCLEOTIDE SEQUENCE [LARGE SCALE GENOMIC DNA]</scope>
    <source>
        <strain evidence="2 3">NCTC13079</strain>
    </source>
</reference>
<sequence>MDTREFMWTYWRLIKEACDTRSALTDYFSARYSLTQLQFLVLGQIDALEDTSIRSIARSLHRDHGNISKICTVLEEKGFVYRERSTEDSRIVYVFLTEKGDGYVEEFRSMLAPLYDKLGEYLTDGDLRFLLKSMETVDELFNESDRLREVRDEQRRRRRKNR</sequence>
<gene>
    <name evidence="2" type="ORF">NCTC13079_01573</name>
</gene>
<dbReference type="EMBL" id="LR134523">
    <property type="protein sequence ID" value="VEJ36367.1"/>
    <property type="molecule type" value="Genomic_DNA"/>
</dbReference>
<dbReference type="PANTHER" id="PTHR33164:SF43">
    <property type="entry name" value="HTH-TYPE TRANSCRIPTIONAL REPRESSOR YETL"/>
    <property type="match status" value="1"/>
</dbReference>